<dbReference type="Gene3D" id="3.40.470.10">
    <property type="entry name" value="Uracil-DNA glycosylase-like domain"/>
    <property type="match status" value="1"/>
</dbReference>
<proteinExistence type="inferred from homology"/>
<evidence type="ECO:0000256" key="9">
    <source>
        <dbReference type="ARBA" id="ARBA00023004"/>
    </source>
</evidence>
<dbReference type="SMART" id="SM00986">
    <property type="entry name" value="UDG"/>
    <property type="match status" value="1"/>
</dbReference>
<evidence type="ECO:0000256" key="6">
    <source>
        <dbReference type="ARBA" id="ARBA00022723"/>
    </source>
</evidence>
<dbReference type="AlphaFoldDB" id="A0A0F5JZD1"/>
<dbReference type="STRING" id="28092.WM40_15995"/>
<gene>
    <name evidence="13" type="ORF">WM40_15995</name>
</gene>
<keyword evidence="6" id="KW-0479">Metal-binding</keyword>
<dbReference type="NCBIfam" id="TIGR00758">
    <property type="entry name" value="UDG_fam4"/>
    <property type="match status" value="1"/>
</dbReference>
<keyword evidence="7" id="KW-0227">DNA damage</keyword>
<dbReference type="GO" id="GO:0051539">
    <property type="term" value="F:4 iron, 4 sulfur cluster binding"/>
    <property type="evidence" value="ECO:0007669"/>
    <property type="project" value="UniProtKB-KW"/>
</dbReference>
<evidence type="ECO:0000256" key="11">
    <source>
        <dbReference type="ARBA" id="ARBA00023204"/>
    </source>
</evidence>
<dbReference type="Proteomes" id="UP000033618">
    <property type="component" value="Unassembled WGS sequence"/>
</dbReference>
<evidence type="ECO:0000313" key="13">
    <source>
        <dbReference type="EMBL" id="KKB62657.1"/>
    </source>
</evidence>
<dbReference type="PANTHER" id="PTHR33693">
    <property type="entry name" value="TYPE-5 URACIL-DNA GLYCOSYLASE"/>
    <property type="match status" value="1"/>
</dbReference>
<comment type="caution">
    <text evidence="13">The sequence shown here is derived from an EMBL/GenBank/DDBJ whole genome shotgun (WGS) entry which is preliminary data.</text>
</comment>
<keyword evidence="10" id="KW-0411">Iron-sulfur</keyword>
<dbReference type="InterPro" id="IPR005122">
    <property type="entry name" value="Uracil-DNA_glycosylase-like"/>
</dbReference>
<keyword evidence="8" id="KW-0378">Hydrolase</keyword>
<sequence length="230" mass="25075">MLADHVRVPDVIDAVSHPMASDGSTLATLGFEDLRARAQVCQACRLCETRKKVVFGVGDPRADWLFVGEGPGANEDEQGEPFVGQAGKLLDNMLRALGLQRDNNVFIANVVKCRPPGNRDPLPDEIAACEGYLQRQIALIQPKVIVALGRFAAQALLRSDATIGALRRINAAEHRGGPAESGNAIAPQRVHHYEGVPVVVTYHPAYLLRTPSDKAKVWEDLCRARDVFPR</sequence>
<keyword evidence="14" id="KW-1185">Reference proteome</keyword>
<organism evidence="13 14">
    <name type="scientific">Robbsia andropogonis</name>
    <dbReference type="NCBI Taxonomy" id="28092"/>
    <lineage>
        <taxon>Bacteria</taxon>
        <taxon>Pseudomonadati</taxon>
        <taxon>Pseudomonadota</taxon>
        <taxon>Betaproteobacteria</taxon>
        <taxon>Burkholderiales</taxon>
        <taxon>Burkholderiaceae</taxon>
        <taxon>Robbsia</taxon>
    </lineage>
</organism>
<name>A0A0F5JZD1_9BURK</name>
<keyword evidence="5" id="KW-0004">4Fe-4S</keyword>
<evidence type="ECO:0000313" key="14">
    <source>
        <dbReference type="Proteomes" id="UP000033618"/>
    </source>
</evidence>
<dbReference type="GO" id="GO:0004844">
    <property type="term" value="F:uracil DNA N-glycosylase activity"/>
    <property type="evidence" value="ECO:0007669"/>
    <property type="project" value="UniProtKB-EC"/>
</dbReference>
<dbReference type="SMART" id="SM00987">
    <property type="entry name" value="UreE_C"/>
    <property type="match status" value="1"/>
</dbReference>
<dbReference type="InterPro" id="IPR036895">
    <property type="entry name" value="Uracil-DNA_glycosylase-like_sf"/>
</dbReference>
<dbReference type="EMBL" id="LAQU01000017">
    <property type="protein sequence ID" value="KKB62657.1"/>
    <property type="molecule type" value="Genomic_DNA"/>
</dbReference>
<evidence type="ECO:0000256" key="10">
    <source>
        <dbReference type="ARBA" id="ARBA00023014"/>
    </source>
</evidence>
<dbReference type="EC" id="3.2.2.27" evidence="3"/>
<keyword evidence="11" id="KW-0234">DNA repair</keyword>
<dbReference type="SUPFAM" id="SSF52141">
    <property type="entry name" value="Uracil-DNA glycosylase-like"/>
    <property type="match status" value="1"/>
</dbReference>
<dbReference type="PATRIC" id="fig|28092.6.peg.3768"/>
<dbReference type="PANTHER" id="PTHR33693:SF1">
    <property type="entry name" value="TYPE-4 URACIL-DNA GLYCOSYLASE"/>
    <property type="match status" value="1"/>
</dbReference>
<evidence type="ECO:0000256" key="3">
    <source>
        <dbReference type="ARBA" id="ARBA00012030"/>
    </source>
</evidence>
<protein>
    <recommendedName>
        <fullName evidence="4">Type-4 uracil-DNA glycosylase</fullName>
        <ecNumber evidence="3">3.2.2.27</ecNumber>
    </recommendedName>
</protein>
<evidence type="ECO:0000256" key="7">
    <source>
        <dbReference type="ARBA" id="ARBA00022763"/>
    </source>
</evidence>
<dbReference type="GO" id="GO:0046872">
    <property type="term" value="F:metal ion binding"/>
    <property type="evidence" value="ECO:0007669"/>
    <property type="project" value="UniProtKB-KW"/>
</dbReference>
<accession>A0A0F5JZD1</accession>
<dbReference type="GO" id="GO:0006281">
    <property type="term" value="P:DNA repair"/>
    <property type="evidence" value="ECO:0007669"/>
    <property type="project" value="UniProtKB-KW"/>
</dbReference>
<evidence type="ECO:0000256" key="4">
    <source>
        <dbReference type="ARBA" id="ARBA00019403"/>
    </source>
</evidence>
<evidence type="ECO:0000259" key="12">
    <source>
        <dbReference type="SMART" id="SM00986"/>
    </source>
</evidence>
<keyword evidence="9" id="KW-0408">Iron</keyword>
<evidence type="ECO:0000256" key="1">
    <source>
        <dbReference type="ARBA" id="ARBA00001400"/>
    </source>
</evidence>
<dbReference type="InterPro" id="IPR051536">
    <property type="entry name" value="UDG_Type-4/5"/>
</dbReference>
<feature type="domain" description="Uracil-DNA glycosylase-like" evidence="12">
    <location>
        <begin position="55"/>
        <end position="222"/>
    </location>
</feature>
<dbReference type="Pfam" id="PF03167">
    <property type="entry name" value="UDG"/>
    <property type="match status" value="1"/>
</dbReference>
<evidence type="ECO:0000256" key="5">
    <source>
        <dbReference type="ARBA" id="ARBA00022485"/>
    </source>
</evidence>
<dbReference type="InterPro" id="IPR005273">
    <property type="entry name" value="Ura-DNA_glyco_family4"/>
</dbReference>
<evidence type="ECO:0000256" key="2">
    <source>
        <dbReference type="ARBA" id="ARBA00006521"/>
    </source>
</evidence>
<evidence type="ECO:0000256" key="8">
    <source>
        <dbReference type="ARBA" id="ARBA00022801"/>
    </source>
</evidence>
<comment type="similarity">
    <text evidence="2">Belongs to the uracil-DNA glycosylase (UDG) superfamily. Type 4 (UDGa) family.</text>
</comment>
<comment type="catalytic activity">
    <reaction evidence="1">
        <text>Hydrolyzes single-stranded DNA or mismatched double-stranded DNA and polynucleotides, releasing free uracil.</text>
        <dbReference type="EC" id="3.2.2.27"/>
    </reaction>
</comment>
<reference evidence="13 14" key="1">
    <citation type="submission" date="2015-03" db="EMBL/GenBank/DDBJ databases">
        <title>Draft Genome Sequence of Burkholderia andropogonis type strain ICMP2807, isolated from Sorghum bicolor.</title>
        <authorList>
            <person name="Lopes-Santos L."/>
            <person name="Castro D.B."/>
            <person name="Ottoboni L.M."/>
            <person name="Park D."/>
            <person name="Weirc B.S."/>
            <person name="Destefano S.A."/>
        </authorList>
    </citation>
    <scope>NUCLEOTIDE SEQUENCE [LARGE SCALE GENOMIC DNA]</scope>
    <source>
        <strain evidence="13 14">ICMP2807</strain>
    </source>
</reference>
<dbReference type="CDD" id="cd10030">
    <property type="entry name" value="UDG-F4_TTUDGA_SPO1dp_like"/>
    <property type="match status" value="1"/>
</dbReference>